<keyword evidence="4" id="KW-0560">Oxidoreductase</keyword>
<dbReference type="PANTHER" id="PTHR30011:SF41">
    <property type="entry name" value="XENOBIOTIC COMPOUND MONOOXYGENASE, DSZA FAMILY (AFU_ORTHOLOGUE AFUA_3G15040)"/>
    <property type="match status" value="1"/>
</dbReference>
<dbReference type="Gene3D" id="3.20.20.30">
    <property type="entry name" value="Luciferase-like domain"/>
    <property type="match status" value="1"/>
</dbReference>
<dbReference type="InterPro" id="IPR051260">
    <property type="entry name" value="Diverse_substr_monoxygenases"/>
</dbReference>
<reference evidence="4 5" key="1">
    <citation type="submission" date="2024-04" db="EMBL/GenBank/DDBJ databases">
        <title>Phyllosticta paracitricarpa is synonymous to the EU quarantine fungus P. citricarpa based on phylogenomic analyses.</title>
        <authorList>
            <consortium name="Lawrence Berkeley National Laboratory"/>
            <person name="Van Ingen-Buijs V.A."/>
            <person name="Van Westerhoven A.C."/>
            <person name="Haridas S."/>
            <person name="Skiadas P."/>
            <person name="Martin F."/>
            <person name="Groenewald J.Z."/>
            <person name="Crous P.W."/>
            <person name="Seidl M.F."/>
        </authorList>
    </citation>
    <scope>NUCLEOTIDE SEQUENCE [LARGE SCALE GENOMIC DNA]</scope>
    <source>
        <strain evidence="4 5">CBS 122670</strain>
    </source>
</reference>
<dbReference type="NCBIfam" id="TIGR03860">
    <property type="entry name" value="FMN_nitrolo"/>
    <property type="match status" value="1"/>
</dbReference>
<sequence>MGDLTNEHARVEANGSAPKKQWIMNAFSMSSPGHVAAGLWRHPKNRTAEYTDVGYWTDLAKILEEGKFHGLFIADMLGIYDVYKGPGNIDAALPGAAQFPVSDPLMPIAAMAAVTKHLSFGVTASTTYEPPFLLARKYSTLDHLTKGRIAWNIVTSYLESAARNLNLDTQIPHDERYAIAEEYLEVVFKLWESSWKDDAVVKDANKGIFAVPGRVRRINHEGKYFKVAGPFTNEPSIQRTPFIFQAGTSPAGKAFASKHAECMFIAGMEPHIVRKSTEDIRARALEHGRDPQTLKLIVGMLIIVDETDEKARAKYEEYLSYADLEGSLALAAGWTGTDFGTFSDDEDFRFTGPPAIQSVVSSWSAAVPGSDGVKWTKKRVATELALGGPHPKAIGSPQTVANILQNWVDEAGIDGFNISYAINPGDFEDLIKWLWPELRKRGVFWEDYPATTTRENYLTDGKGPRLREDHPGSAFKWH</sequence>
<dbReference type="EMBL" id="JBBPDW010000028">
    <property type="protein sequence ID" value="KAK7539255.1"/>
    <property type="molecule type" value="Genomic_DNA"/>
</dbReference>
<dbReference type="Proteomes" id="UP001365128">
    <property type="component" value="Unassembled WGS sequence"/>
</dbReference>
<protein>
    <submittedName>
        <fullName evidence="4">Alkanesulfonate monooxygenase</fullName>
    </submittedName>
</protein>
<evidence type="ECO:0000313" key="4">
    <source>
        <dbReference type="EMBL" id="KAK7539255.1"/>
    </source>
</evidence>
<comment type="similarity">
    <text evidence="1">Belongs to the NtaA/SnaA/DszA monooxygenase family.</text>
</comment>
<evidence type="ECO:0000256" key="2">
    <source>
        <dbReference type="SAM" id="MobiDB-lite"/>
    </source>
</evidence>
<dbReference type="PANTHER" id="PTHR30011">
    <property type="entry name" value="ALKANESULFONATE MONOOXYGENASE-RELATED"/>
    <property type="match status" value="1"/>
</dbReference>
<feature type="region of interest" description="Disordered" evidence="2">
    <location>
        <begin position="456"/>
        <end position="478"/>
    </location>
</feature>
<comment type="caution">
    <text evidence="4">The sequence shown here is derived from an EMBL/GenBank/DDBJ whole genome shotgun (WGS) entry which is preliminary data.</text>
</comment>
<dbReference type="PIRSF" id="PIRSF000337">
    <property type="entry name" value="NTA_MOA"/>
    <property type="match status" value="1"/>
</dbReference>
<feature type="compositionally biased region" description="Basic and acidic residues" evidence="2">
    <location>
        <begin position="462"/>
        <end position="471"/>
    </location>
</feature>
<dbReference type="GO" id="GO:0004497">
    <property type="term" value="F:monooxygenase activity"/>
    <property type="evidence" value="ECO:0007669"/>
    <property type="project" value="UniProtKB-KW"/>
</dbReference>
<proteinExistence type="inferred from homology"/>
<accession>A0ABR1LWY8</accession>
<dbReference type="InterPro" id="IPR011251">
    <property type="entry name" value="Luciferase-like_dom"/>
</dbReference>
<dbReference type="InterPro" id="IPR016215">
    <property type="entry name" value="NTA_MOA"/>
</dbReference>
<evidence type="ECO:0000256" key="1">
    <source>
        <dbReference type="ARBA" id="ARBA00033748"/>
    </source>
</evidence>
<feature type="domain" description="Luciferase-like" evidence="3">
    <location>
        <begin position="44"/>
        <end position="343"/>
    </location>
</feature>
<keyword evidence="4" id="KW-0503">Monooxygenase</keyword>
<evidence type="ECO:0000313" key="5">
    <source>
        <dbReference type="Proteomes" id="UP001365128"/>
    </source>
</evidence>
<organism evidence="4 5">
    <name type="scientific">Phyllosticta citricarpa</name>
    <dbReference type="NCBI Taxonomy" id="55181"/>
    <lineage>
        <taxon>Eukaryota</taxon>
        <taxon>Fungi</taxon>
        <taxon>Dikarya</taxon>
        <taxon>Ascomycota</taxon>
        <taxon>Pezizomycotina</taxon>
        <taxon>Dothideomycetes</taxon>
        <taxon>Dothideomycetes incertae sedis</taxon>
        <taxon>Botryosphaeriales</taxon>
        <taxon>Phyllostictaceae</taxon>
        <taxon>Phyllosticta</taxon>
    </lineage>
</organism>
<keyword evidence="5" id="KW-1185">Reference proteome</keyword>
<name>A0ABR1LWY8_9PEZI</name>
<gene>
    <name evidence="4" type="ORF">IWX46DRAFT_662742</name>
</gene>
<dbReference type="Pfam" id="PF00296">
    <property type="entry name" value="Bac_luciferase"/>
    <property type="match status" value="1"/>
</dbReference>
<evidence type="ECO:0000259" key="3">
    <source>
        <dbReference type="Pfam" id="PF00296"/>
    </source>
</evidence>
<dbReference type="SUPFAM" id="SSF51679">
    <property type="entry name" value="Bacterial luciferase-like"/>
    <property type="match status" value="1"/>
</dbReference>
<dbReference type="InterPro" id="IPR036661">
    <property type="entry name" value="Luciferase-like_sf"/>
</dbReference>